<evidence type="ECO:0000313" key="1">
    <source>
        <dbReference type="EMBL" id="VAW42324.1"/>
    </source>
</evidence>
<proteinExistence type="predicted"/>
<dbReference type="EMBL" id="UOEW01000358">
    <property type="protein sequence ID" value="VAW42324.1"/>
    <property type="molecule type" value="Genomic_DNA"/>
</dbReference>
<sequence>MKKQSDLLQFITPIVVNNGRYFINDMFQRKFNTDAPETTNHLIAFYNKGDSFIPVSYLSFLPYKNIVLVGGGMTDGQAIRQMSVEEREIISQNNGILYFMLKYGFEYFAQQGDAYFGRVNDPRSLEVDLAAGFEETQYQYILAHYHKPISQWRKRKLEKMISKIGAF</sequence>
<dbReference type="AlphaFoldDB" id="A0A3B0WFC9"/>
<reference evidence="1" key="1">
    <citation type="submission" date="2018-06" db="EMBL/GenBank/DDBJ databases">
        <authorList>
            <person name="Zhirakovskaya E."/>
        </authorList>
    </citation>
    <scope>NUCLEOTIDE SEQUENCE</scope>
</reference>
<name>A0A3B0WFC9_9ZZZZ</name>
<organism evidence="1">
    <name type="scientific">hydrothermal vent metagenome</name>
    <dbReference type="NCBI Taxonomy" id="652676"/>
    <lineage>
        <taxon>unclassified sequences</taxon>
        <taxon>metagenomes</taxon>
        <taxon>ecological metagenomes</taxon>
    </lineage>
</organism>
<accession>A0A3B0WFC9</accession>
<protein>
    <submittedName>
        <fullName evidence="1">Uncharacterized protein</fullName>
    </submittedName>
</protein>
<gene>
    <name evidence="1" type="ORF">MNBD_GAMMA01-1102</name>
</gene>